<comment type="caution">
    <text evidence="4">The sequence shown here is derived from an EMBL/GenBank/DDBJ whole genome shotgun (WGS) entry which is preliminary data.</text>
</comment>
<keyword evidence="5" id="KW-1185">Reference proteome</keyword>
<keyword evidence="2 3" id="KW-0802">TPR repeat</keyword>
<evidence type="ECO:0000256" key="1">
    <source>
        <dbReference type="ARBA" id="ARBA00022737"/>
    </source>
</evidence>
<dbReference type="eggNOG" id="COG3063">
    <property type="taxonomic scope" value="Bacteria"/>
</dbReference>
<evidence type="ECO:0000313" key="5">
    <source>
        <dbReference type="Proteomes" id="UP000005496"/>
    </source>
</evidence>
<dbReference type="AlphaFoldDB" id="D6SQ18"/>
<dbReference type="Pfam" id="PF14559">
    <property type="entry name" value="TPR_19"/>
    <property type="match status" value="1"/>
</dbReference>
<dbReference type="EMBL" id="ACJN02000002">
    <property type="protein sequence ID" value="EFI34844.1"/>
    <property type="molecule type" value="Genomic_DNA"/>
</dbReference>
<proteinExistence type="predicted"/>
<sequence length="241" mass="27725">MLLVFLAGCAHTGADRMSLHQAELRLDLAERYLIEDEPRPALEQLQQVKEASPDNPRLYFNMGLAHTSMEDWDRAARDFEKALELKPDYGEAWNNLGQVRKAQGRTQEARQAYEAALEIEEYMTPEFAYYNLASLFQEEGDLERALEYAVNSVEKNRRFVPGYDLAGSLYQELDLYDEALRIFERGAQAMPGNARLSLAYAEELVRAGRDSEAITWFEHVIEQNDDSQEAQMARDYLEALR</sequence>
<dbReference type="Proteomes" id="UP000005496">
    <property type="component" value="Unassembled WGS sequence"/>
</dbReference>
<dbReference type="SUPFAM" id="SSF48452">
    <property type="entry name" value="TPR-like"/>
    <property type="match status" value="1"/>
</dbReference>
<evidence type="ECO:0000256" key="2">
    <source>
        <dbReference type="ARBA" id="ARBA00022803"/>
    </source>
</evidence>
<feature type="repeat" description="TPR" evidence="3">
    <location>
        <begin position="160"/>
        <end position="193"/>
    </location>
</feature>
<dbReference type="Gene3D" id="1.25.40.10">
    <property type="entry name" value="Tetratricopeptide repeat domain"/>
    <property type="match status" value="2"/>
</dbReference>
<evidence type="ECO:0000313" key="4">
    <source>
        <dbReference type="EMBL" id="EFI34844.1"/>
    </source>
</evidence>
<accession>D6SQ18</accession>
<dbReference type="Pfam" id="PF13181">
    <property type="entry name" value="TPR_8"/>
    <property type="match status" value="1"/>
</dbReference>
<dbReference type="SMART" id="SM00028">
    <property type="entry name" value="TPR"/>
    <property type="match status" value="6"/>
</dbReference>
<dbReference type="PANTHER" id="PTHR44943">
    <property type="entry name" value="CELLULOSE SYNTHASE OPERON PROTEIN C"/>
    <property type="match status" value="1"/>
</dbReference>
<gene>
    <name evidence="4" type="ORF">Dthio_PD2235</name>
</gene>
<feature type="repeat" description="TPR" evidence="3">
    <location>
        <begin position="56"/>
        <end position="89"/>
    </location>
</feature>
<dbReference type="InterPro" id="IPR019734">
    <property type="entry name" value="TPR_rpt"/>
</dbReference>
<reference evidence="4" key="1">
    <citation type="submission" date="2010-05" db="EMBL/GenBank/DDBJ databases">
        <title>The draft genome of Desulfonatronospira thiodismutans ASO3-1.</title>
        <authorList>
            <consortium name="US DOE Joint Genome Institute (JGI-PGF)"/>
            <person name="Lucas S."/>
            <person name="Copeland A."/>
            <person name="Lapidus A."/>
            <person name="Cheng J.-F."/>
            <person name="Bruce D."/>
            <person name="Goodwin L."/>
            <person name="Pitluck S."/>
            <person name="Chertkov O."/>
            <person name="Brettin T."/>
            <person name="Detter J.C."/>
            <person name="Han C."/>
            <person name="Land M.L."/>
            <person name="Hauser L."/>
            <person name="Kyrpides N."/>
            <person name="Mikhailova N."/>
            <person name="Muyzer G."/>
            <person name="Woyke T."/>
        </authorList>
    </citation>
    <scope>NUCLEOTIDE SEQUENCE [LARGE SCALE GENOMIC DNA]</scope>
    <source>
        <strain evidence="4">ASO3-1</strain>
    </source>
</reference>
<keyword evidence="1" id="KW-0677">Repeat</keyword>
<dbReference type="PANTHER" id="PTHR44943:SF4">
    <property type="entry name" value="TPR REPEAT-CONTAINING PROTEIN MJ0798"/>
    <property type="match status" value="1"/>
</dbReference>
<name>D6SQ18_9BACT</name>
<dbReference type="PROSITE" id="PS50293">
    <property type="entry name" value="TPR_REGION"/>
    <property type="match status" value="1"/>
</dbReference>
<dbReference type="InterPro" id="IPR011990">
    <property type="entry name" value="TPR-like_helical_dom_sf"/>
</dbReference>
<evidence type="ECO:0000256" key="3">
    <source>
        <dbReference type="PROSITE-ProRule" id="PRU00339"/>
    </source>
</evidence>
<dbReference type="PROSITE" id="PS50005">
    <property type="entry name" value="TPR"/>
    <property type="match status" value="3"/>
</dbReference>
<feature type="repeat" description="TPR" evidence="3">
    <location>
        <begin position="90"/>
        <end position="123"/>
    </location>
</feature>
<protein>
    <submittedName>
        <fullName evidence="4">TPR repeat-containing protein</fullName>
    </submittedName>
</protein>
<dbReference type="InterPro" id="IPR051685">
    <property type="entry name" value="Ycf3/AcsC/BcsC/TPR_MFPF"/>
</dbReference>
<dbReference type="Pfam" id="PF13432">
    <property type="entry name" value="TPR_16"/>
    <property type="match status" value="1"/>
</dbReference>
<organism evidence="4 5">
    <name type="scientific">Desulfonatronospira thiodismutans ASO3-1</name>
    <dbReference type="NCBI Taxonomy" id="555779"/>
    <lineage>
        <taxon>Bacteria</taxon>
        <taxon>Pseudomonadati</taxon>
        <taxon>Thermodesulfobacteriota</taxon>
        <taxon>Desulfovibrionia</taxon>
        <taxon>Desulfovibrionales</taxon>
        <taxon>Desulfonatronovibrionaceae</taxon>
        <taxon>Desulfonatronospira</taxon>
    </lineage>
</organism>